<dbReference type="Proteomes" id="UP000622552">
    <property type="component" value="Unassembled WGS sequence"/>
</dbReference>
<proteinExistence type="predicted"/>
<comment type="caution">
    <text evidence="7">The sequence shown here is derived from an EMBL/GenBank/DDBJ whole genome shotgun (WGS) entry which is preliminary data.</text>
</comment>
<dbReference type="GO" id="GO:0005886">
    <property type="term" value="C:plasma membrane"/>
    <property type="evidence" value="ECO:0007669"/>
    <property type="project" value="UniProtKB-SubCell"/>
</dbReference>
<feature type="transmembrane region" description="Helical" evidence="5">
    <location>
        <begin position="87"/>
        <end position="106"/>
    </location>
</feature>
<dbReference type="PANTHER" id="PTHR42718">
    <property type="entry name" value="MAJOR FACILITATOR SUPERFAMILY MULTIDRUG TRANSPORTER MFSC"/>
    <property type="match status" value="1"/>
</dbReference>
<dbReference type="PRINTS" id="PR01036">
    <property type="entry name" value="TCRTETB"/>
</dbReference>
<evidence type="ECO:0000313" key="8">
    <source>
        <dbReference type="Proteomes" id="UP000622552"/>
    </source>
</evidence>
<dbReference type="InterPro" id="IPR020846">
    <property type="entry name" value="MFS_dom"/>
</dbReference>
<dbReference type="RefSeq" id="WP_197007638.1">
    <property type="nucleotide sequence ID" value="NZ_BONS01000030.1"/>
</dbReference>
<dbReference type="Gene3D" id="1.20.1720.10">
    <property type="entry name" value="Multidrug resistance protein D"/>
    <property type="match status" value="1"/>
</dbReference>
<evidence type="ECO:0000259" key="6">
    <source>
        <dbReference type="PROSITE" id="PS50850"/>
    </source>
</evidence>
<accession>A0A8J7GZC3</accession>
<keyword evidence="4 5" id="KW-0472">Membrane</keyword>
<evidence type="ECO:0000256" key="1">
    <source>
        <dbReference type="ARBA" id="ARBA00004651"/>
    </source>
</evidence>
<name>A0A8J7GZC3_9ACTN</name>
<dbReference type="GO" id="GO:0022857">
    <property type="term" value="F:transmembrane transporter activity"/>
    <property type="evidence" value="ECO:0007669"/>
    <property type="project" value="InterPro"/>
</dbReference>
<keyword evidence="8" id="KW-1185">Reference proteome</keyword>
<feature type="transmembrane region" description="Helical" evidence="5">
    <location>
        <begin position="112"/>
        <end position="133"/>
    </location>
</feature>
<dbReference type="PANTHER" id="PTHR42718:SF39">
    <property type="entry name" value="ACTINORHODIN TRANSPORTER-RELATED"/>
    <property type="match status" value="1"/>
</dbReference>
<feature type="transmembrane region" description="Helical" evidence="5">
    <location>
        <begin position="20"/>
        <end position="43"/>
    </location>
</feature>
<feature type="transmembrane region" description="Helical" evidence="5">
    <location>
        <begin position="439"/>
        <end position="459"/>
    </location>
</feature>
<feature type="transmembrane region" description="Helical" evidence="5">
    <location>
        <begin position="210"/>
        <end position="231"/>
    </location>
</feature>
<feature type="transmembrane region" description="Helical" evidence="5">
    <location>
        <begin position="338"/>
        <end position="358"/>
    </location>
</feature>
<feature type="transmembrane region" description="Helical" evidence="5">
    <location>
        <begin position="55"/>
        <end position="75"/>
    </location>
</feature>
<protein>
    <submittedName>
        <fullName evidence="7">MFS family permease</fullName>
    </submittedName>
</protein>
<feature type="transmembrane region" description="Helical" evidence="5">
    <location>
        <begin position="405"/>
        <end position="427"/>
    </location>
</feature>
<keyword evidence="2 5" id="KW-0812">Transmembrane</keyword>
<feature type="transmembrane region" description="Helical" evidence="5">
    <location>
        <begin position="370"/>
        <end position="393"/>
    </location>
</feature>
<dbReference type="SUPFAM" id="SSF103473">
    <property type="entry name" value="MFS general substrate transporter"/>
    <property type="match status" value="1"/>
</dbReference>
<feature type="transmembrane region" description="Helical" evidence="5">
    <location>
        <begin position="270"/>
        <end position="296"/>
    </location>
</feature>
<feature type="transmembrane region" description="Helical" evidence="5">
    <location>
        <begin position="145"/>
        <end position="168"/>
    </location>
</feature>
<feature type="transmembrane region" description="Helical" evidence="5">
    <location>
        <begin position="237"/>
        <end position="258"/>
    </location>
</feature>
<dbReference type="Pfam" id="PF07690">
    <property type="entry name" value="MFS_1"/>
    <property type="match status" value="1"/>
</dbReference>
<dbReference type="InterPro" id="IPR011701">
    <property type="entry name" value="MFS"/>
</dbReference>
<dbReference type="AlphaFoldDB" id="A0A8J7GZC3"/>
<reference evidence="7" key="1">
    <citation type="submission" date="2020-11" db="EMBL/GenBank/DDBJ databases">
        <title>Sequencing the genomes of 1000 actinobacteria strains.</title>
        <authorList>
            <person name="Klenk H.-P."/>
        </authorList>
    </citation>
    <scope>NUCLEOTIDE SEQUENCE</scope>
    <source>
        <strain evidence="7">DSM 45356</strain>
    </source>
</reference>
<keyword evidence="3 5" id="KW-1133">Transmembrane helix</keyword>
<feature type="transmembrane region" description="Helical" evidence="5">
    <location>
        <begin position="308"/>
        <end position="331"/>
    </location>
</feature>
<feature type="domain" description="Major facilitator superfamily (MFS) profile" evidence="6">
    <location>
        <begin position="21"/>
        <end position="466"/>
    </location>
</feature>
<evidence type="ECO:0000313" key="7">
    <source>
        <dbReference type="EMBL" id="MBG6141181.1"/>
    </source>
</evidence>
<dbReference type="Gene3D" id="1.20.1250.20">
    <property type="entry name" value="MFS general substrate transporter like domains"/>
    <property type="match status" value="1"/>
</dbReference>
<dbReference type="InterPro" id="IPR036259">
    <property type="entry name" value="MFS_trans_sf"/>
</dbReference>
<organism evidence="7 8">
    <name type="scientific">Longispora fulva</name>
    <dbReference type="NCBI Taxonomy" id="619741"/>
    <lineage>
        <taxon>Bacteria</taxon>
        <taxon>Bacillati</taxon>
        <taxon>Actinomycetota</taxon>
        <taxon>Actinomycetes</taxon>
        <taxon>Micromonosporales</taxon>
        <taxon>Micromonosporaceae</taxon>
        <taxon>Longispora</taxon>
    </lineage>
</organism>
<evidence type="ECO:0000256" key="4">
    <source>
        <dbReference type="ARBA" id="ARBA00023136"/>
    </source>
</evidence>
<dbReference type="PROSITE" id="PS50850">
    <property type="entry name" value="MFS"/>
    <property type="match status" value="1"/>
</dbReference>
<evidence type="ECO:0000256" key="3">
    <source>
        <dbReference type="ARBA" id="ARBA00022989"/>
    </source>
</evidence>
<evidence type="ECO:0000256" key="2">
    <source>
        <dbReference type="ARBA" id="ARBA00022692"/>
    </source>
</evidence>
<dbReference type="CDD" id="cd17321">
    <property type="entry name" value="MFS_MMR_MDR_like"/>
    <property type="match status" value="1"/>
</dbReference>
<dbReference type="EMBL" id="JADOUF010000001">
    <property type="protein sequence ID" value="MBG6141181.1"/>
    <property type="molecule type" value="Genomic_DNA"/>
</dbReference>
<gene>
    <name evidence="7" type="ORF">IW245_007375</name>
</gene>
<comment type="subcellular location">
    <subcellularLocation>
        <location evidence="1">Cell membrane</location>
        <topology evidence="1">Multi-pass membrane protein</topology>
    </subcellularLocation>
</comment>
<evidence type="ECO:0000256" key="5">
    <source>
        <dbReference type="SAM" id="Phobius"/>
    </source>
</evidence>
<feature type="transmembrane region" description="Helical" evidence="5">
    <location>
        <begin position="180"/>
        <end position="198"/>
    </location>
</feature>
<sequence>MTATLTAPAARPGTTARTGWLLATVLAGLFMAILDVSIVNVAVPAIRTDLGASGSGLQLIIAGYTIAYAMLLITGARLGDILGSRRAFTGGLALFTLASLACGLAGGEASLIAFRIVQGAGAALMVPQVLGVIQRSFEGAARAKALSLYSAVIAGGAVVGQVVGGVLVSADLFGTGWRPVFLVNVPLGVALLVAALKLMPAGAGNRDRRLDLAGVLTLSPAVLLLVVPLVLGHENGWPVWGWVSMAAAVPVLGLFALLQRRSAAPLVPGRLLRVPGFVPAAASIFAQTGTYAAFLLAQTLHLQGGRGFTAMMAGVAFIPGAAAFAAVSLNWRRVPARWHAAMTLGGLVVAAGSLAALGPVTGHATAWYDLALTGLGIGAGLGAAFGPMMAAALRNMPVTDAGEAAGLLAMVTQLGQVVGVATIGTLYLTLVRTHVSSEALTTTGLAMGGAALLAAVFALRARGRTR</sequence>